<dbReference type="AlphaFoldDB" id="A0AAF3FMF5"/>
<dbReference type="WBParaSite" id="MBELARI_LOCUS8796">
    <property type="protein sequence ID" value="MBELARI_LOCUS8796"/>
    <property type="gene ID" value="MBELARI_LOCUS8796"/>
</dbReference>
<organism evidence="2 3">
    <name type="scientific">Mesorhabditis belari</name>
    <dbReference type="NCBI Taxonomy" id="2138241"/>
    <lineage>
        <taxon>Eukaryota</taxon>
        <taxon>Metazoa</taxon>
        <taxon>Ecdysozoa</taxon>
        <taxon>Nematoda</taxon>
        <taxon>Chromadorea</taxon>
        <taxon>Rhabditida</taxon>
        <taxon>Rhabditina</taxon>
        <taxon>Rhabditomorpha</taxon>
        <taxon>Rhabditoidea</taxon>
        <taxon>Rhabditidae</taxon>
        <taxon>Mesorhabditinae</taxon>
        <taxon>Mesorhabditis</taxon>
    </lineage>
</organism>
<dbReference type="Proteomes" id="UP000887575">
    <property type="component" value="Unassembled WGS sequence"/>
</dbReference>
<keyword evidence="2" id="KW-1185">Reference proteome</keyword>
<evidence type="ECO:0000313" key="3">
    <source>
        <dbReference type="WBParaSite" id="MBELARI_LOCUS8350"/>
    </source>
</evidence>
<feature type="region of interest" description="Disordered" evidence="1">
    <location>
        <begin position="38"/>
        <end position="74"/>
    </location>
</feature>
<protein>
    <submittedName>
        <fullName evidence="3 4">Uncharacterized protein</fullName>
    </submittedName>
</protein>
<evidence type="ECO:0000256" key="1">
    <source>
        <dbReference type="SAM" id="MobiDB-lite"/>
    </source>
</evidence>
<feature type="compositionally biased region" description="Polar residues" evidence="1">
    <location>
        <begin position="41"/>
        <end position="74"/>
    </location>
</feature>
<accession>A0AAF3FMF5</accession>
<evidence type="ECO:0000313" key="4">
    <source>
        <dbReference type="WBParaSite" id="MBELARI_LOCUS8796"/>
    </source>
</evidence>
<reference evidence="3 4" key="1">
    <citation type="submission" date="2024-02" db="UniProtKB">
        <authorList>
            <consortium name="WormBaseParasite"/>
        </authorList>
    </citation>
    <scope>IDENTIFICATION</scope>
</reference>
<sequence>MDNRAQQAIAKVDDTVNYLFYTADQIYELINEKRFLPKNPTGANGATNSRMKSMAQSTNSTFSSKRSLTEQSAQQTHRQFSGPCFCQRNRQIPKSSLDQDAYSNNREMRSLCANQASVSKLPSEQTPINQIVVDAPVKGEIRKQDKNFQPIKAPKCCGSHKKHTDVSETCRSTKIEQTDVSMQKGKSSKASRQDNMFAEADVEPEQSSVKTGAKVHLDTRKTMPRYNSEQKDAGAPTLTQPINKHQQAQPSIAVRYVTSFTERTPNSGKITMFQQGRENFAFPIAVKDKKINLEYGIGKDKDGQQIIVSATLVISQPNEEGWIDVHYTAFKPDESLLLELTTKLRGEELDKMGISSM</sequence>
<proteinExistence type="predicted"/>
<dbReference type="WBParaSite" id="MBELARI_LOCUS8350">
    <property type="protein sequence ID" value="MBELARI_LOCUS8350"/>
    <property type="gene ID" value="MBELARI_LOCUS8350"/>
</dbReference>
<name>A0AAF3FMF5_9BILA</name>
<evidence type="ECO:0000313" key="2">
    <source>
        <dbReference type="Proteomes" id="UP000887575"/>
    </source>
</evidence>